<proteinExistence type="predicted"/>
<sequence>MDSKANLVKNELKDNEQINSAANKIDGEHTQPISSLKLKLVFFVKQGMDVFLDDIINGLSNEYINRKIVVTDYNQIDTWMQWADICFFEWCDELVIYGSRLPISKEKKIICRLHSYEAFTSYPNNVQWNNIDVLIFVGEYIKKFVVNKFKISDQKVVVVPNGIDISKWTFEERKPGFNIAYVGYINYKKGPMLLMHTFKAIYDKDCRYKLFIAGQFQDDRDVLYFHQMIKEFGMEKNVVYEGWQDNLDKWLEDKNYILCTSILESQNVSVMQAMSKGIKPLVHNFVGAKTVYPKEYVWNTIDEAIDMIQSDRYDSGEYRNYISDNYGCNKQMSKIRQIIKNIKIGNKIKQQKFDYKQYWNNRLNSKFDIEGVGYIGLGQIYNEFLYKSRFEILEYIIKNLIKTIKYANVLELGPGIGMFTNYFYKNGFENYCGIDISEKSQKELSRKYIKYKFMLGDISEKGIYPKDKYDLILAADVLLHLTDEEKYKCVVKNLSNVLKDTGYIITFNPITVINSKSESPHLVIRDIKYVENILKENDLEAAGMLPSTFFMNYPFDRNILKDKSDIAQNIFNLIQSIFSNPEICDDSKRDIAEWISLLDKQCLINNKFGLSQKVLIIKKKSNQELFNFSISDVWNYNNVRLQSIEKETLLNKDTRISKYNLINLLKNDIGKLINLNDKHDLEIKPLVTVGITVYNCKKYLKKCVDSYLNQSYSNIEILLIDDCSTDGSKEIIREYENNYSNVKGIYHKLNSGGASQGLQEIIKNAKGKYFQWIACDDFAEKNAVEIFVHYLEKNPDKDYVYSNFNTVDENDIKKGEWNYRLPDWQDAIRYIFFNASGIIPMNCMYRLKFFKKNGITWIVYKGNDFSADTLNSLQFIKYGWNYGRVDKNLINYRIHSNNASHNLEKRIKTLVSVFDYIIKNFSEEIYFSQIDWNNVQNREQFKNYMIAKYYYDQFNNNLSGKAIPGYLNVSVTKEELRAYCGVFLKEGMKYINEGLNQGETYKAQINKLKNEYENYTK</sequence>
<evidence type="ECO:0000259" key="1">
    <source>
        <dbReference type="Pfam" id="PF00534"/>
    </source>
</evidence>
<dbReference type="InterPro" id="IPR029063">
    <property type="entry name" value="SAM-dependent_MTases_sf"/>
</dbReference>
<evidence type="ECO:0000313" key="5">
    <source>
        <dbReference type="Proteomes" id="UP000077407"/>
    </source>
</evidence>
<dbReference type="EMBL" id="LITT01000011">
    <property type="protein sequence ID" value="OAA90631.1"/>
    <property type="molecule type" value="Genomic_DNA"/>
</dbReference>
<dbReference type="OrthoDB" id="6713581at2"/>
<feature type="domain" description="Glycosyl transferase family 1" evidence="1">
    <location>
        <begin position="173"/>
        <end position="289"/>
    </location>
</feature>
<reference evidence="4 5" key="1">
    <citation type="journal article" date="2015" name="Biotechnol. Bioeng.">
        <title>Genome sequence and phenotypic characterization of Caulobacter segnis.</title>
        <authorList>
            <person name="Patel S."/>
            <person name="Fletcher B."/>
            <person name="Scott D.C."/>
            <person name="Ely B."/>
        </authorList>
    </citation>
    <scope>NUCLEOTIDE SEQUENCE [LARGE SCALE GENOMIC DNA]</scope>
    <source>
        <strain evidence="4 5">ERI-2</strain>
    </source>
</reference>
<dbReference type="GO" id="GO:0016758">
    <property type="term" value="F:hexosyltransferase activity"/>
    <property type="evidence" value="ECO:0007669"/>
    <property type="project" value="UniProtKB-ARBA"/>
</dbReference>
<comment type="caution">
    <text evidence="4">The sequence shown here is derived from an EMBL/GenBank/DDBJ whole genome shotgun (WGS) entry which is preliminary data.</text>
</comment>
<name>A0A166R8J9_9CLOT</name>
<dbReference type="Gene3D" id="3.40.50.2000">
    <property type="entry name" value="Glycogen Phosphorylase B"/>
    <property type="match status" value="2"/>
</dbReference>
<evidence type="ECO:0000259" key="2">
    <source>
        <dbReference type="Pfam" id="PF00535"/>
    </source>
</evidence>
<dbReference type="Gene3D" id="3.90.550.10">
    <property type="entry name" value="Spore Coat Polysaccharide Biosynthesis Protein SpsA, Chain A"/>
    <property type="match status" value="1"/>
</dbReference>
<feature type="domain" description="Glycosyltransferase 2-like" evidence="2">
    <location>
        <begin position="688"/>
        <end position="852"/>
    </location>
</feature>
<dbReference type="CDD" id="cd03801">
    <property type="entry name" value="GT4_PimA-like"/>
    <property type="match status" value="1"/>
</dbReference>
<dbReference type="PATRIC" id="fig|1538.10.peg.446"/>
<evidence type="ECO:0000313" key="4">
    <source>
        <dbReference type="EMBL" id="OAA90631.1"/>
    </source>
</evidence>
<dbReference type="CDD" id="cd02440">
    <property type="entry name" value="AdoMet_MTases"/>
    <property type="match status" value="1"/>
</dbReference>
<dbReference type="RefSeq" id="WP_063555052.1">
    <property type="nucleotide sequence ID" value="NZ_LITT01000011.1"/>
</dbReference>
<accession>A0A166R8J9</accession>
<dbReference type="InterPro" id="IPR041698">
    <property type="entry name" value="Methyltransf_25"/>
</dbReference>
<evidence type="ECO:0000259" key="3">
    <source>
        <dbReference type="Pfam" id="PF13649"/>
    </source>
</evidence>
<dbReference type="InterPro" id="IPR001173">
    <property type="entry name" value="Glyco_trans_2-like"/>
</dbReference>
<dbReference type="Pfam" id="PF13649">
    <property type="entry name" value="Methyltransf_25"/>
    <property type="match status" value="1"/>
</dbReference>
<dbReference type="InterPro" id="IPR029044">
    <property type="entry name" value="Nucleotide-diphossugar_trans"/>
</dbReference>
<dbReference type="AlphaFoldDB" id="A0A166R8J9"/>
<dbReference type="PANTHER" id="PTHR22916:SF3">
    <property type="entry name" value="UDP-GLCNAC:BETAGAL BETA-1,3-N-ACETYLGLUCOSAMINYLTRANSFERASE-LIKE PROTEIN 1"/>
    <property type="match status" value="1"/>
</dbReference>
<dbReference type="PANTHER" id="PTHR22916">
    <property type="entry name" value="GLYCOSYLTRANSFERASE"/>
    <property type="match status" value="1"/>
</dbReference>
<protein>
    <submittedName>
        <fullName evidence="4">Chondroitin synthase</fullName>
    </submittedName>
</protein>
<gene>
    <name evidence="4" type="primary">kfoC</name>
    <name evidence="4" type="ORF">WY13_01535</name>
</gene>
<dbReference type="Gene3D" id="3.40.50.150">
    <property type="entry name" value="Vaccinia Virus protein VP39"/>
    <property type="match status" value="1"/>
</dbReference>
<feature type="domain" description="Methyltransferase" evidence="3">
    <location>
        <begin position="409"/>
        <end position="502"/>
    </location>
</feature>
<dbReference type="SUPFAM" id="SSF53335">
    <property type="entry name" value="S-adenosyl-L-methionine-dependent methyltransferases"/>
    <property type="match status" value="1"/>
</dbReference>
<dbReference type="Pfam" id="PF00535">
    <property type="entry name" value="Glycos_transf_2"/>
    <property type="match status" value="1"/>
</dbReference>
<dbReference type="SUPFAM" id="SSF53756">
    <property type="entry name" value="UDP-Glycosyltransferase/glycogen phosphorylase"/>
    <property type="match status" value="1"/>
</dbReference>
<organism evidence="4 5">
    <name type="scientific">Clostridium ljungdahlii</name>
    <dbReference type="NCBI Taxonomy" id="1538"/>
    <lineage>
        <taxon>Bacteria</taxon>
        <taxon>Bacillati</taxon>
        <taxon>Bacillota</taxon>
        <taxon>Clostridia</taxon>
        <taxon>Eubacteriales</taxon>
        <taxon>Clostridiaceae</taxon>
        <taxon>Clostridium</taxon>
    </lineage>
</organism>
<dbReference type="InterPro" id="IPR001296">
    <property type="entry name" value="Glyco_trans_1"/>
</dbReference>
<dbReference type="Pfam" id="PF00534">
    <property type="entry name" value="Glycos_transf_1"/>
    <property type="match status" value="1"/>
</dbReference>
<dbReference type="SUPFAM" id="SSF53448">
    <property type="entry name" value="Nucleotide-diphospho-sugar transferases"/>
    <property type="match status" value="1"/>
</dbReference>
<dbReference type="Proteomes" id="UP000077407">
    <property type="component" value="Unassembled WGS sequence"/>
</dbReference>